<proteinExistence type="predicted"/>
<organism evidence="1 2">
    <name type="scientific">Paraglomus brasilianum</name>
    <dbReference type="NCBI Taxonomy" id="144538"/>
    <lineage>
        <taxon>Eukaryota</taxon>
        <taxon>Fungi</taxon>
        <taxon>Fungi incertae sedis</taxon>
        <taxon>Mucoromycota</taxon>
        <taxon>Glomeromycotina</taxon>
        <taxon>Glomeromycetes</taxon>
        <taxon>Paraglomerales</taxon>
        <taxon>Paraglomeraceae</taxon>
        <taxon>Paraglomus</taxon>
    </lineage>
</organism>
<evidence type="ECO:0000313" key="1">
    <source>
        <dbReference type="EMBL" id="CAG8655784.1"/>
    </source>
</evidence>
<comment type="caution">
    <text evidence="1">The sequence shown here is derived from an EMBL/GenBank/DDBJ whole genome shotgun (WGS) entry which is preliminary data.</text>
</comment>
<gene>
    <name evidence="1" type="ORF">PBRASI_LOCUS10507</name>
</gene>
<evidence type="ECO:0000313" key="2">
    <source>
        <dbReference type="Proteomes" id="UP000789739"/>
    </source>
</evidence>
<dbReference type="Proteomes" id="UP000789739">
    <property type="component" value="Unassembled WGS sequence"/>
</dbReference>
<name>A0A9N9E2A5_9GLOM</name>
<dbReference type="EMBL" id="CAJVPI010003213">
    <property type="protein sequence ID" value="CAG8655784.1"/>
    <property type="molecule type" value="Genomic_DNA"/>
</dbReference>
<dbReference type="OrthoDB" id="2384284at2759"/>
<keyword evidence="2" id="KW-1185">Reference proteome</keyword>
<reference evidence="1" key="1">
    <citation type="submission" date="2021-06" db="EMBL/GenBank/DDBJ databases">
        <authorList>
            <person name="Kallberg Y."/>
            <person name="Tangrot J."/>
            <person name="Rosling A."/>
        </authorList>
    </citation>
    <scope>NUCLEOTIDE SEQUENCE</scope>
    <source>
        <strain evidence="1">BR232B</strain>
    </source>
</reference>
<dbReference type="AlphaFoldDB" id="A0A9N9E2A5"/>
<feature type="non-terminal residue" evidence="1">
    <location>
        <position position="163"/>
    </location>
</feature>
<sequence length="163" mass="19187">VLSAKHADGLARLWENREENFLFEQTGPPDYDDLTEFCLHDYKLTRTMRDILNQRIIFHLNDGTWDKKDLASFGALGYCNKISLYWCTIHQKTYCLREFGSFKIPHLWQDLPVLSEAITICLKFFSFMKENTEKRKLITDLQQKLFAKRKVLAVTPNPPTPDR</sequence>
<accession>A0A9N9E2A5</accession>
<protein>
    <submittedName>
        <fullName evidence="1">10578_t:CDS:1</fullName>
    </submittedName>
</protein>